<sequence>ARRELAVNVPPSQKRGQPRKETHDDEASLPGSRAHILIPPEPEYVDDEEVEWPEIPPT</sequence>
<name>A0A392PRL5_9FABA</name>
<dbReference type="AlphaFoldDB" id="A0A392PRL5"/>
<comment type="caution">
    <text evidence="2">The sequence shown here is derived from an EMBL/GenBank/DDBJ whole genome shotgun (WGS) entry which is preliminary data.</text>
</comment>
<evidence type="ECO:0000313" key="2">
    <source>
        <dbReference type="EMBL" id="MCI14731.1"/>
    </source>
</evidence>
<dbReference type="EMBL" id="LXQA010093569">
    <property type="protein sequence ID" value="MCI14731.1"/>
    <property type="molecule type" value="Genomic_DNA"/>
</dbReference>
<reference evidence="2 3" key="1">
    <citation type="journal article" date="2018" name="Front. Plant Sci.">
        <title>Red Clover (Trifolium pratense) and Zigzag Clover (T. medium) - A Picture of Genomic Similarities and Differences.</title>
        <authorList>
            <person name="Dluhosova J."/>
            <person name="Istvanek J."/>
            <person name="Nedelnik J."/>
            <person name="Repkova J."/>
        </authorList>
    </citation>
    <scope>NUCLEOTIDE SEQUENCE [LARGE SCALE GENOMIC DNA]</scope>
    <source>
        <strain evidence="3">cv. 10/8</strain>
        <tissue evidence="2">Leaf</tissue>
    </source>
</reference>
<accession>A0A392PRL5</accession>
<evidence type="ECO:0000256" key="1">
    <source>
        <dbReference type="SAM" id="MobiDB-lite"/>
    </source>
</evidence>
<feature type="non-terminal residue" evidence="2">
    <location>
        <position position="1"/>
    </location>
</feature>
<feature type="region of interest" description="Disordered" evidence="1">
    <location>
        <begin position="1"/>
        <end position="34"/>
    </location>
</feature>
<evidence type="ECO:0000313" key="3">
    <source>
        <dbReference type="Proteomes" id="UP000265520"/>
    </source>
</evidence>
<keyword evidence="3" id="KW-1185">Reference proteome</keyword>
<organism evidence="2 3">
    <name type="scientific">Trifolium medium</name>
    <dbReference type="NCBI Taxonomy" id="97028"/>
    <lineage>
        <taxon>Eukaryota</taxon>
        <taxon>Viridiplantae</taxon>
        <taxon>Streptophyta</taxon>
        <taxon>Embryophyta</taxon>
        <taxon>Tracheophyta</taxon>
        <taxon>Spermatophyta</taxon>
        <taxon>Magnoliopsida</taxon>
        <taxon>eudicotyledons</taxon>
        <taxon>Gunneridae</taxon>
        <taxon>Pentapetalae</taxon>
        <taxon>rosids</taxon>
        <taxon>fabids</taxon>
        <taxon>Fabales</taxon>
        <taxon>Fabaceae</taxon>
        <taxon>Papilionoideae</taxon>
        <taxon>50 kb inversion clade</taxon>
        <taxon>NPAAA clade</taxon>
        <taxon>Hologalegina</taxon>
        <taxon>IRL clade</taxon>
        <taxon>Trifolieae</taxon>
        <taxon>Trifolium</taxon>
    </lineage>
</organism>
<feature type="non-terminal residue" evidence="2">
    <location>
        <position position="58"/>
    </location>
</feature>
<protein>
    <submittedName>
        <fullName evidence="2">Uncharacterized protein</fullName>
    </submittedName>
</protein>
<dbReference type="Proteomes" id="UP000265520">
    <property type="component" value="Unassembled WGS sequence"/>
</dbReference>
<proteinExistence type="predicted"/>